<evidence type="ECO:0000259" key="6">
    <source>
        <dbReference type="PROSITE" id="PS51790"/>
    </source>
</evidence>
<dbReference type="InterPro" id="IPR002579">
    <property type="entry name" value="Met_Sox_Rdtase_MsrB_dom"/>
</dbReference>
<dbReference type="EC" id="1.8.4.12" evidence="2 5"/>
<keyword evidence="5" id="KW-0862">Zinc</keyword>
<dbReference type="PANTHER" id="PTHR10173:SF52">
    <property type="entry name" value="METHIONINE-R-SULFOXIDE REDUCTASE B1"/>
    <property type="match status" value="1"/>
</dbReference>
<comment type="catalytic activity">
    <reaction evidence="4 5">
        <text>L-methionyl-[protein] + [thioredoxin]-disulfide + H2O = L-methionyl-(R)-S-oxide-[protein] + [thioredoxin]-dithiol</text>
        <dbReference type="Rhea" id="RHEA:24164"/>
        <dbReference type="Rhea" id="RHEA-COMP:10698"/>
        <dbReference type="Rhea" id="RHEA-COMP:10700"/>
        <dbReference type="Rhea" id="RHEA-COMP:12313"/>
        <dbReference type="Rhea" id="RHEA-COMP:12314"/>
        <dbReference type="ChEBI" id="CHEBI:15377"/>
        <dbReference type="ChEBI" id="CHEBI:16044"/>
        <dbReference type="ChEBI" id="CHEBI:29950"/>
        <dbReference type="ChEBI" id="CHEBI:45764"/>
        <dbReference type="ChEBI" id="CHEBI:50058"/>
        <dbReference type="EC" id="1.8.4.12"/>
    </reaction>
</comment>
<dbReference type="Gene3D" id="2.170.150.20">
    <property type="entry name" value="Peptide methionine sulfoxide reductase"/>
    <property type="match status" value="1"/>
</dbReference>
<gene>
    <name evidence="7" type="ORF">PEVE_00045105</name>
</gene>
<sequence>MAGDSGAILESEKTLGTRLKIFQRMRSFWSAPRITKMAARAFYRVCSSAGYCQVSRHVSSLFRLQMTKTSVKHNKGFQIFYRGFFVSKVSLVKYSDTEWKTKLSPDQYWVCRQKGTEPPWSGKYVEFKGKGKYKCVCCGSDLFSSSAKFESGTGWPSFNAAIETISSNDSSSLQLSVAEKTDYSHGMVRTEVLCRQCDSHLGHVFPDGPAPTGLRYCINSISLKFEPENNSTRSDTT</sequence>
<evidence type="ECO:0000256" key="4">
    <source>
        <dbReference type="ARBA" id="ARBA00048488"/>
    </source>
</evidence>
<dbReference type="EMBL" id="CALNXI010000984">
    <property type="protein sequence ID" value="CAH3149988.1"/>
    <property type="molecule type" value="Genomic_DNA"/>
</dbReference>
<dbReference type="Proteomes" id="UP001159427">
    <property type="component" value="Unassembled WGS sequence"/>
</dbReference>
<keyword evidence="8" id="KW-1185">Reference proteome</keyword>
<dbReference type="SUPFAM" id="SSF51316">
    <property type="entry name" value="Mss4-like"/>
    <property type="match status" value="1"/>
</dbReference>
<evidence type="ECO:0000256" key="5">
    <source>
        <dbReference type="RuleBase" id="RU365044"/>
    </source>
</evidence>
<evidence type="ECO:0000256" key="2">
    <source>
        <dbReference type="ARBA" id="ARBA00012499"/>
    </source>
</evidence>
<dbReference type="InterPro" id="IPR011057">
    <property type="entry name" value="Mss4-like_sf"/>
</dbReference>
<comment type="similarity">
    <text evidence="1 5">Belongs to the MsrB Met sulfoxide reductase family.</text>
</comment>
<keyword evidence="5" id="KW-0479">Metal-binding</keyword>
<evidence type="ECO:0000256" key="3">
    <source>
        <dbReference type="ARBA" id="ARBA00023002"/>
    </source>
</evidence>
<dbReference type="PROSITE" id="PS51790">
    <property type="entry name" value="MSRB"/>
    <property type="match status" value="1"/>
</dbReference>
<organism evidence="7 8">
    <name type="scientific">Porites evermanni</name>
    <dbReference type="NCBI Taxonomy" id="104178"/>
    <lineage>
        <taxon>Eukaryota</taxon>
        <taxon>Metazoa</taxon>
        <taxon>Cnidaria</taxon>
        <taxon>Anthozoa</taxon>
        <taxon>Hexacorallia</taxon>
        <taxon>Scleractinia</taxon>
        <taxon>Fungiina</taxon>
        <taxon>Poritidae</taxon>
        <taxon>Porites</taxon>
    </lineage>
</organism>
<evidence type="ECO:0000313" key="8">
    <source>
        <dbReference type="Proteomes" id="UP001159427"/>
    </source>
</evidence>
<protein>
    <recommendedName>
        <fullName evidence="2 5">Peptide-methionine (R)-S-oxide reductase</fullName>
        <ecNumber evidence="2 5">1.8.4.12</ecNumber>
    </recommendedName>
</protein>
<comment type="caution">
    <text evidence="7">The sequence shown here is derived from an EMBL/GenBank/DDBJ whole genome shotgun (WGS) entry which is preliminary data.</text>
</comment>
<comment type="cofactor">
    <cofactor evidence="5">
        <name>Zn(2+)</name>
        <dbReference type="ChEBI" id="CHEBI:29105"/>
    </cofactor>
    <text evidence="5">Binds 1 zinc ion per subunit.</text>
</comment>
<dbReference type="NCBIfam" id="TIGR00357">
    <property type="entry name" value="peptide-methionine (R)-S-oxide reductase MsrB"/>
    <property type="match status" value="1"/>
</dbReference>
<dbReference type="InterPro" id="IPR028427">
    <property type="entry name" value="Met_Sox_Rdtase_MsrB"/>
</dbReference>
<evidence type="ECO:0000256" key="1">
    <source>
        <dbReference type="ARBA" id="ARBA00007174"/>
    </source>
</evidence>
<feature type="domain" description="MsrB" evidence="6">
    <location>
        <begin position="96"/>
        <end position="228"/>
    </location>
</feature>
<keyword evidence="3 5" id="KW-0560">Oxidoreductase</keyword>
<comment type="function">
    <text evidence="5">Methionine-sulfoxide reductase that specifically reduces methionine (R)-sulfoxide back to methionine. While in many cases methionine oxidation is the result of random oxidation following oxidative stress, methionine oxidation is also a post-translational modification that takes place on specific residues.</text>
</comment>
<accession>A0ABN8PSG7</accession>
<dbReference type="PANTHER" id="PTHR10173">
    <property type="entry name" value="METHIONINE SULFOXIDE REDUCTASE"/>
    <property type="match status" value="1"/>
</dbReference>
<reference evidence="7 8" key="1">
    <citation type="submission" date="2022-05" db="EMBL/GenBank/DDBJ databases">
        <authorList>
            <consortium name="Genoscope - CEA"/>
            <person name="William W."/>
        </authorList>
    </citation>
    <scope>NUCLEOTIDE SEQUENCE [LARGE SCALE GENOMIC DNA]</scope>
</reference>
<proteinExistence type="inferred from homology"/>
<dbReference type="Pfam" id="PF01641">
    <property type="entry name" value="SelR"/>
    <property type="match status" value="1"/>
</dbReference>
<name>A0ABN8PSG7_9CNID</name>
<evidence type="ECO:0000313" key="7">
    <source>
        <dbReference type="EMBL" id="CAH3149988.1"/>
    </source>
</evidence>